<protein>
    <submittedName>
        <fullName evidence="1">Uncharacterized protein</fullName>
    </submittedName>
</protein>
<accession>A0A1V3U0P0</accession>
<proteinExistence type="predicted"/>
<keyword evidence="2" id="KW-1185">Reference proteome</keyword>
<dbReference type="EMBL" id="MPOG01000008">
    <property type="protein sequence ID" value="OOH96046.1"/>
    <property type="molecule type" value="Genomic_DNA"/>
</dbReference>
<dbReference type="Proteomes" id="UP000188947">
    <property type="component" value="Unassembled WGS sequence"/>
</dbReference>
<gene>
    <name evidence="1" type="ORF">BMF97_06730</name>
</gene>
<reference evidence="1 2" key="1">
    <citation type="submission" date="2016-11" db="EMBL/GenBank/DDBJ databases">
        <title>Genome sequence and comparative genomic analysis of clinical strain Elizabethkingia meningoseptica 61421 PRCM.</title>
        <authorList>
            <person name="Wang M."/>
            <person name="Hu S."/>
            <person name="Cao L."/>
            <person name="Jiang T."/>
            <person name="Zhou Y."/>
            <person name="Ming D."/>
        </authorList>
    </citation>
    <scope>NUCLEOTIDE SEQUENCE [LARGE SCALE GENOMIC DNA]</scope>
    <source>
        <strain evidence="1 2">61421 PRCM</strain>
    </source>
</reference>
<sequence>MWKIIGFFLIFLLSNNVYGQNKERLQYVKIGNMEGKLDVVDFNLIGGKAKYMQLLEEFEKKFSQIKDGYPGYYRYYDLYDSFSLKLIVTLIPKSAVSAENKKKYYWFIPINTKTFKVYYNVKTKKVDGIMKTSPGIIE</sequence>
<evidence type="ECO:0000313" key="1">
    <source>
        <dbReference type="EMBL" id="OOH96046.1"/>
    </source>
</evidence>
<dbReference type="eggNOG" id="ENOG503119J">
    <property type="taxonomic scope" value="Bacteria"/>
</dbReference>
<dbReference type="RefSeq" id="WP_069214682.1">
    <property type="nucleotide sequence ID" value="NZ_JACLFZ010000001.1"/>
</dbReference>
<comment type="caution">
    <text evidence="1">The sequence shown here is derived from an EMBL/GenBank/DDBJ whole genome shotgun (WGS) entry which is preliminary data.</text>
</comment>
<dbReference type="AlphaFoldDB" id="A0A1V3U0P0"/>
<name>A0A1V3U0P0_ELIME</name>
<evidence type="ECO:0000313" key="2">
    <source>
        <dbReference type="Proteomes" id="UP000188947"/>
    </source>
</evidence>
<organism evidence="1 2">
    <name type="scientific">Elizabethkingia meningoseptica</name>
    <name type="common">Chryseobacterium meningosepticum</name>
    <dbReference type="NCBI Taxonomy" id="238"/>
    <lineage>
        <taxon>Bacteria</taxon>
        <taxon>Pseudomonadati</taxon>
        <taxon>Bacteroidota</taxon>
        <taxon>Flavobacteriia</taxon>
        <taxon>Flavobacteriales</taxon>
        <taxon>Weeksellaceae</taxon>
        <taxon>Elizabethkingia</taxon>
    </lineage>
</organism>
<dbReference type="STRING" id="238.BBD35_15380"/>
<dbReference type="OrthoDB" id="1453823at2"/>